<dbReference type="PRINTS" id="PR00633">
    <property type="entry name" value="RCCNDNSATION"/>
</dbReference>
<dbReference type="SMART" id="SM00060">
    <property type="entry name" value="FN3"/>
    <property type="match status" value="1"/>
</dbReference>
<comment type="caution">
    <text evidence="5">The sequence shown here is derived from an EMBL/GenBank/DDBJ whole genome shotgun (WGS) entry which is preliminary data.</text>
</comment>
<name>A0ABS3W5N5_9BACL</name>
<dbReference type="InterPro" id="IPR003961">
    <property type="entry name" value="FN3_dom"/>
</dbReference>
<feature type="signal peptide" evidence="3">
    <location>
        <begin position="1"/>
        <end position="25"/>
    </location>
</feature>
<dbReference type="EMBL" id="JAGGDJ010000002">
    <property type="protein sequence ID" value="MBO7743599.1"/>
    <property type="molecule type" value="Genomic_DNA"/>
</dbReference>
<evidence type="ECO:0000256" key="2">
    <source>
        <dbReference type="ARBA" id="ARBA00022737"/>
    </source>
</evidence>
<dbReference type="Proteomes" id="UP000670947">
    <property type="component" value="Unassembled WGS sequence"/>
</dbReference>
<dbReference type="InterPro" id="IPR058923">
    <property type="entry name" value="RCC1-like_dom"/>
</dbReference>
<dbReference type="Pfam" id="PF13540">
    <property type="entry name" value="RCC1_2"/>
    <property type="match status" value="1"/>
</dbReference>
<dbReference type="Gene3D" id="2.130.10.30">
    <property type="entry name" value="Regulator of chromosome condensation 1/beta-lactamase-inhibitor protein II"/>
    <property type="match status" value="2"/>
</dbReference>
<dbReference type="RefSeq" id="WP_208846616.1">
    <property type="nucleotide sequence ID" value="NZ_JAGGDJ010000002.1"/>
</dbReference>
<evidence type="ECO:0000256" key="3">
    <source>
        <dbReference type="SAM" id="SignalP"/>
    </source>
</evidence>
<dbReference type="InterPro" id="IPR036116">
    <property type="entry name" value="FN3_sf"/>
</dbReference>
<dbReference type="InterPro" id="IPR051553">
    <property type="entry name" value="Ran_GTPase-activating"/>
</dbReference>
<dbReference type="CDD" id="cd00063">
    <property type="entry name" value="FN3"/>
    <property type="match status" value="1"/>
</dbReference>
<feature type="domain" description="Fibronectin type-III" evidence="4">
    <location>
        <begin position="382"/>
        <end position="470"/>
    </location>
</feature>
<dbReference type="Pfam" id="PF25390">
    <property type="entry name" value="WD40_RLD"/>
    <property type="match status" value="1"/>
</dbReference>
<keyword evidence="1" id="KW-0344">Guanine-nucleotide releasing factor</keyword>
<evidence type="ECO:0000259" key="4">
    <source>
        <dbReference type="PROSITE" id="PS50853"/>
    </source>
</evidence>
<dbReference type="InterPro" id="IPR009091">
    <property type="entry name" value="RCC1/BLIP-II"/>
</dbReference>
<keyword evidence="2" id="KW-0677">Repeat</keyword>
<dbReference type="Pfam" id="PF00041">
    <property type="entry name" value="fn3"/>
    <property type="match status" value="1"/>
</dbReference>
<gene>
    <name evidence="5" type="ORF">I8J29_05290</name>
</gene>
<dbReference type="PANTHER" id="PTHR45982:SF1">
    <property type="entry name" value="REGULATOR OF CHROMOSOME CONDENSATION"/>
    <property type="match status" value="1"/>
</dbReference>
<evidence type="ECO:0000313" key="5">
    <source>
        <dbReference type="EMBL" id="MBO7743599.1"/>
    </source>
</evidence>
<organism evidence="5 6">
    <name type="scientific">Paenibacillus artemisiicola</name>
    <dbReference type="NCBI Taxonomy" id="1172618"/>
    <lineage>
        <taxon>Bacteria</taxon>
        <taxon>Bacillati</taxon>
        <taxon>Bacillota</taxon>
        <taxon>Bacilli</taxon>
        <taxon>Bacillales</taxon>
        <taxon>Paenibacillaceae</taxon>
        <taxon>Paenibacillus</taxon>
    </lineage>
</organism>
<keyword evidence="3" id="KW-0732">Signal</keyword>
<evidence type="ECO:0000313" key="6">
    <source>
        <dbReference type="Proteomes" id="UP000670947"/>
    </source>
</evidence>
<proteinExistence type="predicted"/>
<reference evidence="5 6" key="1">
    <citation type="submission" date="2021-03" db="EMBL/GenBank/DDBJ databases">
        <title>Paenibacillus artemisicola MWE-103 whole genome sequence.</title>
        <authorList>
            <person name="Ham Y.J."/>
        </authorList>
    </citation>
    <scope>NUCLEOTIDE SEQUENCE [LARGE SCALE GENOMIC DNA]</scope>
    <source>
        <strain evidence="5 6">MWE-103</strain>
    </source>
</reference>
<feature type="chain" id="PRO_5046427173" evidence="3">
    <location>
        <begin position="26"/>
        <end position="598"/>
    </location>
</feature>
<sequence length="598" mass="63515">MKRSLLLFFCGLLLLMLLLPFRASAAETASAKAAGSSKSGVTRIDAGGQALTEDGSVWQWSPGFRTPVKLQGLGSAAATSVGTRHNLVLQSDGTVWAWGSNYERQLGLCDPTDGSDRSTPVQVCNLSSMVAIASGAIHNVALKSDGTVWAWGDNLWGQLGDGRYSSSDGWSPSDNAGPVQVKDLRSAVAIAAGIDHSLALKSDGTVWAWGRNVYGQLGIGNRDIDKSNIPIQVQGLSSVVAISANGYHNLAVESDGTVWQWGFTTGGEMYRFTPEQVKGLQSVRSVAAGYDHNLALKSDGTVWAWGGNSSGQLGDGTTTRRFYPAPVKGLGSVEAIAAGGEDSLALSSDGTVWSWGWFAINATTPIQVQGIGGSASDTPQWPKGDVLTVTDATSTGVRLNWQPASDDTGVDKYLVYRDDTLLATLNGDANSYAAEGLSPKTYYRFTVVAVDADNHESLNQGVIVATTAVPISGSFQLSDSKTYSDDRHAYRVSLYYGYLSSPNQVLSGSWTFPKGEHGKVNVSMLSPSGKNYDLIMEASGDGHPLPITTDKLPDGIEHSAADIPEGYTASWSVKGHSDQDYSPTKKVFVYVTIQSDRR</sequence>
<dbReference type="PROSITE" id="PS50853">
    <property type="entry name" value="FN3"/>
    <property type="match status" value="1"/>
</dbReference>
<dbReference type="PROSITE" id="PS50012">
    <property type="entry name" value="RCC1_3"/>
    <property type="match status" value="5"/>
</dbReference>
<dbReference type="SUPFAM" id="SSF49265">
    <property type="entry name" value="Fibronectin type III"/>
    <property type="match status" value="1"/>
</dbReference>
<dbReference type="SUPFAM" id="SSF50985">
    <property type="entry name" value="RCC1/BLIP-II"/>
    <property type="match status" value="1"/>
</dbReference>
<dbReference type="InterPro" id="IPR000408">
    <property type="entry name" value="Reg_chr_condens"/>
</dbReference>
<dbReference type="InterPro" id="IPR013783">
    <property type="entry name" value="Ig-like_fold"/>
</dbReference>
<dbReference type="Gene3D" id="2.60.40.10">
    <property type="entry name" value="Immunoglobulins"/>
    <property type="match status" value="1"/>
</dbReference>
<evidence type="ECO:0000256" key="1">
    <source>
        <dbReference type="ARBA" id="ARBA00022658"/>
    </source>
</evidence>
<dbReference type="PANTHER" id="PTHR45982">
    <property type="entry name" value="REGULATOR OF CHROMOSOME CONDENSATION"/>
    <property type="match status" value="1"/>
</dbReference>
<keyword evidence="6" id="KW-1185">Reference proteome</keyword>
<protein>
    <submittedName>
        <fullName evidence="5">Fibronectin type III domain-containing protein</fullName>
    </submittedName>
</protein>
<accession>A0ABS3W5N5</accession>
<dbReference type="PROSITE" id="PS00626">
    <property type="entry name" value="RCC1_2"/>
    <property type="match status" value="1"/>
</dbReference>